<comment type="caution">
    <text evidence="2">The sequence shown here is derived from an EMBL/GenBank/DDBJ whole genome shotgun (WGS) entry which is preliminary data.</text>
</comment>
<dbReference type="STRING" id="1926881.BTJ39_22470"/>
<feature type="region of interest" description="Disordered" evidence="1">
    <location>
        <begin position="1"/>
        <end position="34"/>
    </location>
</feature>
<reference evidence="2 3" key="1">
    <citation type="submission" date="2016-12" db="EMBL/GenBank/DDBJ databases">
        <title>Izhakiella australiana sp. nov. of genus Izhakiella isolated from Australian desert.</title>
        <authorList>
            <person name="Ji M."/>
        </authorList>
    </citation>
    <scope>NUCLEOTIDE SEQUENCE [LARGE SCALE GENOMIC DNA]</scope>
    <source>
        <strain evidence="2 3">D4N98</strain>
    </source>
</reference>
<organism evidence="2 3">
    <name type="scientific">Izhakiella australiensis</name>
    <dbReference type="NCBI Taxonomy" id="1926881"/>
    <lineage>
        <taxon>Bacteria</taxon>
        <taxon>Pseudomonadati</taxon>
        <taxon>Pseudomonadota</taxon>
        <taxon>Gammaproteobacteria</taxon>
        <taxon>Enterobacterales</taxon>
        <taxon>Erwiniaceae</taxon>
        <taxon>Izhakiella</taxon>
    </lineage>
</organism>
<dbReference type="AlphaFoldDB" id="A0A1S8Y940"/>
<proteinExistence type="predicted"/>
<keyword evidence="3" id="KW-1185">Reference proteome</keyword>
<evidence type="ECO:0000313" key="3">
    <source>
        <dbReference type="Proteomes" id="UP000190667"/>
    </source>
</evidence>
<evidence type="ECO:0000313" key="2">
    <source>
        <dbReference type="EMBL" id="OON35641.1"/>
    </source>
</evidence>
<sequence>MATITFKRSCKSAPGNSKSRYKERRKAQQDSGRQTEALARKIAVAATGCSINVLRATEGASDYAKQLDRSIRHHEQIIQHREQRERNKHMKVCNEAGRQIHAVQKQRGKSIPLI</sequence>
<protein>
    <submittedName>
        <fullName evidence="2">Uncharacterized protein</fullName>
    </submittedName>
</protein>
<gene>
    <name evidence="2" type="ORF">BTJ39_22470</name>
</gene>
<dbReference type="OrthoDB" id="6505020at2"/>
<dbReference type="EMBL" id="MRUL01000028">
    <property type="protein sequence ID" value="OON35641.1"/>
    <property type="molecule type" value="Genomic_DNA"/>
</dbReference>
<evidence type="ECO:0000256" key="1">
    <source>
        <dbReference type="SAM" id="MobiDB-lite"/>
    </source>
</evidence>
<dbReference type="RefSeq" id="WP_078004914.1">
    <property type="nucleotide sequence ID" value="NZ_MRUL01000028.1"/>
</dbReference>
<name>A0A1S8Y940_9GAMM</name>
<accession>A0A1S8Y940</accession>
<dbReference type="Proteomes" id="UP000190667">
    <property type="component" value="Unassembled WGS sequence"/>
</dbReference>